<dbReference type="RefSeq" id="XP_067482478.1">
    <property type="nucleotide sequence ID" value="XM_067617370.1"/>
</dbReference>
<accession>A0A1L9UUE8</accession>
<dbReference type="OrthoDB" id="4381838at2759"/>
<reference evidence="2" key="1">
    <citation type="journal article" date="2017" name="Genome Biol.">
        <title>Comparative genomics reveals high biological diversity and specific adaptations in the industrially and medically important fungal genus Aspergillus.</title>
        <authorList>
            <person name="de Vries R.P."/>
            <person name="Riley R."/>
            <person name="Wiebenga A."/>
            <person name="Aguilar-Osorio G."/>
            <person name="Amillis S."/>
            <person name="Uchima C.A."/>
            <person name="Anderluh G."/>
            <person name="Asadollahi M."/>
            <person name="Askin M."/>
            <person name="Barry K."/>
            <person name="Battaglia E."/>
            <person name="Bayram O."/>
            <person name="Benocci T."/>
            <person name="Braus-Stromeyer S.A."/>
            <person name="Caldana C."/>
            <person name="Canovas D."/>
            <person name="Cerqueira G.C."/>
            <person name="Chen F."/>
            <person name="Chen W."/>
            <person name="Choi C."/>
            <person name="Clum A."/>
            <person name="Dos Santos R.A."/>
            <person name="Damasio A.R."/>
            <person name="Diallinas G."/>
            <person name="Emri T."/>
            <person name="Fekete E."/>
            <person name="Flipphi M."/>
            <person name="Freyberg S."/>
            <person name="Gallo A."/>
            <person name="Gournas C."/>
            <person name="Habgood R."/>
            <person name="Hainaut M."/>
            <person name="Harispe M.L."/>
            <person name="Henrissat B."/>
            <person name="Hilden K.S."/>
            <person name="Hope R."/>
            <person name="Hossain A."/>
            <person name="Karabika E."/>
            <person name="Karaffa L."/>
            <person name="Karanyi Z."/>
            <person name="Krasevec N."/>
            <person name="Kuo A."/>
            <person name="Kusch H."/>
            <person name="LaButti K."/>
            <person name="Lagendijk E.L."/>
            <person name="Lapidus A."/>
            <person name="Levasseur A."/>
            <person name="Lindquist E."/>
            <person name="Lipzen A."/>
            <person name="Logrieco A.F."/>
            <person name="MacCabe A."/>
            <person name="Maekelae M.R."/>
            <person name="Malavazi I."/>
            <person name="Melin P."/>
            <person name="Meyer V."/>
            <person name="Mielnichuk N."/>
            <person name="Miskei M."/>
            <person name="Molnar A.P."/>
            <person name="Mule G."/>
            <person name="Ngan C.Y."/>
            <person name="Orejas M."/>
            <person name="Orosz E."/>
            <person name="Ouedraogo J.P."/>
            <person name="Overkamp K.M."/>
            <person name="Park H.-S."/>
            <person name="Perrone G."/>
            <person name="Piumi F."/>
            <person name="Punt P.J."/>
            <person name="Ram A.F."/>
            <person name="Ramon A."/>
            <person name="Rauscher S."/>
            <person name="Record E."/>
            <person name="Riano-Pachon D.M."/>
            <person name="Robert V."/>
            <person name="Roehrig J."/>
            <person name="Ruller R."/>
            <person name="Salamov A."/>
            <person name="Salih N.S."/>
            <person name="Samson R.A."/>
            <person name="Sandor E."/>
            <person name="Sanguinetti M."/>
            <person name="Schuetze T."/>
            <person name="Sepcic K."/>
            <person name="Shelest E."/>
            <person name="Sherlock G."/>
            <person name="Sophianopoulou V."/>
            <person name="Squina F.M."/>
            <person name="Sun H."/>
            <person name="Susca A."/>
            <person name="Todd R.B."/>
            <person name="Tsang A."/>
            <person name="Unkles S.E."/>
            <person name="van de Wiele N."/>
            <person name="van Rossen-Uffink D."/>
            <person name="Oliveira J.V."/>
            <person name="Vesth T.C."/>
            <person name="Visser J."/>
            <person name="Yu J.-H."/>
            <person name="Zhou M."/>
            <person name="Andersen M.R."/>
            <person name="Archer D.B."/>
            <person name="Baker S.E."/>
            <person name="Benoit I."/>
            <person name="Brakhage A.A."/>
            <person name="Braus G.H."/>
            <person name="Fischer R."/>
            <person name="Frisvad J.C."/>
            <person name="Goldman G.H."/>
            <person name="Houbraken J."/>
            <person name="Oakley B."/>
            <person name="Pocsi I."/>
            <person name="Scazzocchio C."/>
            <person name="Seiboth B."/>
            <person name="vanKuyk P.A."/>
            <person name="Wortman J."/>
            <person name="Dyer P.S."/>
            <person name="Grigoriev I.V."/>
        </authorList>
    </citation>
    <scope>NUCLEOTIDE SEQUENCE [LARGE SCALE GENOMIC DNA]</scope>
    <source>
        <strain evidence="2">CBS 101740 / IMI 381727 / IBT 21946</strain>
    </source>
</reference>
<evidence type="ECO:0000313" key="2">
    <source>
        <dbReference type="Proteomes" id="UP000184499"/>
    </source>
</evidence>
<sequence length="221" mass="25718">MGDQVSNSSIPPQFLAKGWEEHSAQVNQFCAFFERVCCCYICGFTFYSSSSHYPSFFKAQGDESYPRLPNYKSVAKDEGVDEREFESRYVPNQWWMWQRMILHREATSTYQVSGTYIASHCISALRVPITVEGQRVYIKPKVYCRDKATKRSPADWVGCAVHARCWELLSHHALGRFAESNLPAVLAALRFRRCVIGSPCRRWRHWMFAEGKSWVLSRQYM</sequence>
<organism evidence="1 2">
    <name type="scientific">Aspergillus brasiliensis (strain CBS 101740 / IMI 381727 / IBT 21946)</name>
    <dbReference type="NCBI Taxonomy" id="767769"/>
    <lineage>
        <taxon>Eukaryota</taxon>
        <taxon>Fungi</taxon>
        <taxon>Dikarya</taxon>
        <taxon>Ascomycota</taxon>
        <taxon>Pezizomycotina</taxon>
        <taxon>Eurotiomycetes</taxon>
        <taxon>Eurotiomycetidae</taxon>
        <taxon>Eurotiales</taxon>
        <taxon>Aspergillaceae</taxon>
        <taxon>Aspergillus</taxon>
        <taxon>Aspergillus subgen. Circumdati</taxon>
    </lineage>
</organism>
<name>A0A1L9UUE8_ASPBC</name>
<dbReference type="VEuPathDB" id="FungiDB:ASPBRDRAFT_120644"/>
<dbReference type="GeneID" id="93569858"/>
<keyword evidence="2" id="KW-1185">Reference proteome</keyword>
<protein>
    <submittedName>
        <fullName evidence="1">Uncharacterized protein</fullName>
    </submittedName>
</protein>
<dbReference type="Proteomes" id="UP000184499">
    <property type="component" value="Unassembled WGS sequence"/>
</dbReference>
<evidence type="ECO:0000313" key="1">
    <source>
        <dbReference type="EMBL" id="OJJ75230.1"/>
    </source>
</evidence>
<dbReference type="EMBL" id="KV878681">
    <property type="protein sequence ID" value="OJJ75230.1"/>
    <property type="molecule type" value="Genomic_DNA"/>
</dbReference>
<dbReference type="AlphaFoldDB" id="A0A1L9UUE8"/>
<gene>
    <name evidence="1" type="ORF">ASPBRDRAFT_120644</name>
</gene>
<proteinExistence type="predicted"/>